<dbReference type="Proteomes" id="UP001177003">
    <property type="component" value="Chromosome 5"/>
</dbReference>
<dbReference type="EMBL" id="OX465081">
    <property type="protein sequence ID" value="CAI9284730.1"/>
    <property type="molecule type" value="Genomic_DNA"/>
</dbReference>
<gene>
    <name evidence="1" type="ORF">LSALG_LOCUS24239</name>
</gene>
<protein>
    <submittedName>
        <fullName evidence="1">Uncharacterized protein</fullName>
    </submittedName>
</protein>
<organism evidence="1 2">
    <name type="scientific">Lactuca saligna</name>
    <name type="common">Willowleaf lettuce</name>
    <dbReference type="NCBI Taxonomy" id="75948"/>
    <lineage>
        <taxon>Eukaryota</taxon>
        <taxon>Viridiplantae</taxon>
        <taxon>Streptophyta</taxon>
        <taxon>Embryophyta</taxon>
        <taxon>Tracheophyta</taxon>
        <taxon>Spermatophyta</taxon>
        <taxon>Magnoliopsida</taxon>
        <taxon>eudicotyledons</taxon>
        <taxon>Gunneridae</taxon>
        <taxon>Pentapetalae</taxon>
        <taxon>asterids</taxon>
        <taxon>campanulids</taxon>
        <taxon>Asterales</taxon>
        <taxon>Asteraceae</taxon>
        <taxon>Cichorioideae</taxon>
        <taxon>Cichorieae</taxon>
        <taxon>Lactucinae</taxon>
        <taxon>Lactuca</taxon>
    </lineage>
</organism>
<name>A0AA35Z2N2_LACSI</name>
<evidence type="ECO:0000313" key="1">
    <source>
        <dbReference type="EMBL" id="CAI9284730.1"/>
    </source>
</evidence>
<accession>A0AA35Z2N2</accession>
<evidence type="ECO:0000313" key="2">
    <source>
        <dbReference type="Proteomes" id="UP001177003"/>
    </source>
</evidence>
<proteinExistence type="predicted"/>
<dbReference type="AlphaFoldDB" id="A0AA35Z2N2"/>
<reference evidence="1" key="1">
    <citation type="submission" date="2023-04" db="EMBL/GenBank/DDBJ databases">
        <authorList>
            <person name="Vijverberg K."/>
            <person name="Xiong W."/>
            <person name="Schranz E."/>
        </authorList>
    </citation>
    <scope>NUCLEOTIDE SEQUENCE</scope>
</reference>
<sequence>MVVSSETASFAYQSTTVVMLNMKPSQNLILDHTASCYNEALRPMVECLCVSPLAQALTMAKFVPLIHLSKAYFSASFVQVDDVIHFEVASCNTFITKALLCRMLRFGSSDILVDPNSISATVLIDLFLPNGLHWGSVSVIQVQEAQSSSHVEWSIHVVVQELL</sequence>
<keyword evidence="2" id="KW-1185">Reference proteome</keyword>